<dbReference type="NCBIfam" id="NF004824">
    <property type="entry name" value="PRK06180.1"/>
    <property type="match status" value="1"/>
</dbReference>
<dbReference type="PANTHER" id="PTHR43976:SF16">
    <property type="entry name" value="SHORT-CHAIN DEHYDROGENASE_REDUCTASE FAMILY PROTEIN"/>
    <property type="match status" value="1"/>
</dbReference>
<organism evidence="5 6">
    <name type="scientific">Dyella acidiphila</name>
    <dbReference type="NCBI Taxonomy" id="2775866"/>
    <lineage>
        <taxon>Bacteria</taxon>
        <taxon>Pseudomonadati</taxon>
        <taxon>Pseudomonadota</taxon>
        <taxon>Gammaproteobacteria</taxon>
        <taxon>Lysobacterales</taxon>
        <taxon>Rhodanobacteraceae</taxon>
        <taxon>Dyella</taxon>
    </lineage>
</organism>
<evidence type="ECO:0000313" key="6">
    <source>
        <dbReference type="Proteomes" id="UP000651010"/>
    </source>
</evidence>
<dbReference type="Gene3D" id="3.40.50.720">
    <property type="entry name" value="NAD(P)-binding Rossmann-like Domain"/>
    <property type="match status" value="1"/>
</dbReference>
<protein>
    <submittedName>
        <fullName evidence="5">SDR family NAD(P)-dependent oxidoreductase</fullName>
    </submittedName>
</protein>
<dbReference type="InterPro" id="IPR057326">
    <property type="entry name" value="KR_dom"/>
</dbReference>
<keyword evidence="2" id="KW-0560">Oxidoreductase</keyword>
<comment type="similarity">
    <text evidence="1 3">Belongs to the short-chain dehydrogenases/reductases (SDR) family.</text>
</comment>
<dbReference type="PANTHER" id="PTHR43976">
    <property type="entry name" value="SHORT CHAIN DEHYDROGENASE"/>
    <property type="match status" value="1"/>
</dbReference>
<dbReference type="PRINTS" id="PR00080">
    <property type="entry name" value="SDRFAMILY"/>
</dbReference>
<dbReference type="Pfam" id="PF00106">
    <property type="entry name" value="adh_short"/>
    <property type="match status" value="1"/>
</dbReference>
<evidence type="ECO:0000313" key="5">
    <source>
        <dbReference type="EMBL" id="MBE1159904.1"/>
    </source>
</evidence>
<dbReference type="InterPro" id="IPR002347">
    <property type="entry name" value="SDR_fam"/>
</dbReference>
<name>A0ABR9G777_9GAMM</name>
<evidence type="ECO:0000256" key="2">
    <source>
        <dbReference type="ARBA" id="ARBA00023002"/>
    </source>
</evidence>
<sequence>MATKTWFVTGISRGFGRTLCEELLRRGHKVVGTTRNGTSGPAHQNLIELPLDVSDEKQTHEAIAQAIAKAGRIDVVVNNAGFGLVGAVEEVSTAEARHVFETNFFGTWNVIRAVLPHLRANRSGHIVNFSSIGGITGSMGNGLYNASKFAVEGLSEALEVELKPFGITVTIVEPGYFRTDFLSSSSIQQAAKVIDAYAETAGATRNAVSARSGSQPGDPAKAVAVIIDAVESHAPPLRLPLGPDAFARIDAKIARLRQDMDQWQAAASDTQFDSQ</sequence>
<dbReference type="InterPro" id="IPR036291">
    <property type="entry name" value="NAD(P)-bd_dom_sf"/>
</dbReference>
<dbReference type="Proteomes" id="UP000651010">
    <property type="component" value="Unassembled WGS sequence"/>
</dbReference>
<evidence type="ECO:0000256" key="3">
    <source>
        <dbReference type="RuleBase" id="RU000363"/>
    </source>
</evidence>
<evidence type="ECO:0000256" key="1">
    <source>
        <dbReference type="ARBA" id="ARBA00006484"/>
    </source>
</evidence>
<dbReference type="SUPFAM" id="SSF51735">
    <property type="entry name" value="NAD(P)-binding Rossmann-fold domains"/>
    <property type="match status" value="1"/>
</dbReference>
<dbReference type="SMART" id="SM00822">
    <property type="entry name" value="PKS_KR"/>
    <property type="match status" value="1"/>
</dbReference>
<dbReference type="EMBL" id="JACZZA010000002">
    <property type="protein sequence ID" value="MBE1159904.1"/>
    <property type="molecule type" value="Genomic_DNA"/>
</dbReference>
<feature type="domain" description="Ketoreductase" evidence="4">
    <location>
        <begin position="4"/>
        <end position="175"/>
    </location>
</feature>
<keyword evidence="6" id="KW-1185">Reference proteome</keyword>
<dbReference type="RefSeq" id="WP_192554753.1">
    <property type="nucleotide sequence ID" value="NZ_JACZZA010000002.1"/>
</dbReference>
<comment type="caution">
    <text evidence="5">The sequence shown here is derived from an EMBL/GenBank/DDBJ whole genome shotgun (WGS) entry which is preliminary data.</text>
</comment>
<proteinExistence type="inferred from homology"/>
<dbReference type="CDD" id="cd05374">
    <property type="entry name" value="17beta-HSD-like_SDR_c"/>
    <property type="match status" value="1"/>
</dbReference>
<dbReference type="PRINTS" id="PR00081">
    <property type="entry name" value="GDHRDH"/>
</dbReference>
<evidence type="ECO:0000259" key="4">
    <source>
        <dbReference type="SMART" id="SM00822"/>
    </source>
</evidence>
<gene>
    <name evidence="5" type="ORF">IGX34_05865</name>
</gene>
<dbReference type="InterPro" id="IPR051911">
    <property type="entry name" value="SDR_oxidoreductase"/>
</dbReference>
<accession>A0ABR9G777</accession>
<reference evidence="5 6" key="1">
    <citation type="submission" date="2020-09" db="EMBL/GenBank/DDBJ databases">
        <title>Dyella sp. 7MK23 isolated from forest soil.</title>
        <authorList>
            <person name="Fu J."/>
        </authorList>
    </citation>
    <scope>NUCLEOTIDE SEQUENCE [LARGE SCALE GENOMIC DNA]</scope>
    <source>
        <strain evidence="5 6">7MK23</strain>
    </source>
</reference>